<dbReference type="OrthoDB" id="9811967at2"/>
<dbReference type="InterPro" id="IPR052966">
    <property type="entry name" value="Beta-lactamase_Reg"/>
</dbReference>
<name>A0A1E7ZD27_9ALTE</name>
<sequence length="288" mass="32748">MILISLLLALALDRMVTRTKYWQSAVWVRAGLRKFNISAQQDEASRRIWLYLFVPALVLALLETYVLGGFLTFIEQTIVLFITISCTRFRDIYKFWIQAAHREDAEACDLYERQLHLGLLGKRDKKSTPDDGTRMQRLLLLANFRYFGAVILFFIFFGAPGALFYMCVREAHQYYREHQHAAARVTHRLLFALEWLPARATTLGYLIVGHFSKAAGVWLETLTNTTNDTADVLWSVAREAEVIDDEGSLGYSKAAALAHVQAGVRLAKRNIIFLLVVTSLLTLGGWLA</sequence>
<feature type="transmembrane region" description="Helical" evidence="1">
    <location>
        <begin position="144"/>
        <end position="166"/>
    </location>
</feature>
<evidence type="ECO:0000313" key="2">
    <source>
        <dbReference type="EMBL" id="OFC71354.1"/>
    </source>
</evidence>
<proteinExistence type="predicted"/>
<gene>
    <name evidence="2" type="ORF">BFC18_09385</name>
</gene>
<accession>A0A1E7ZD27</accession>
<keyword evidence="1" id="KW-0812">Transmembrane</keyword>
<dbReference type="PANTHER" id="PTHR38684:SF1">
    <property type="entry name" value="PROTEIN AMPE"/>
    <property type="match status" value="1"/>
</dbReference>
<feature type="transmembrane region" description="Helical" evidence="1">
    <location>
        <begin position="48"/>
        <end position="74"/>
    </location>
</feature>
<organism evidence="2 3">
    <name type="scientific">Alteromonas confluentis</name>
    <dbReference type="NCBI Taxonomy" id="1656094"/>
    <lineage>
        <taxon>Bacteria</taxon>
        <taxon>Pseudomonadati</taxon>
        <taxon>Pseudomonadota</taxon>
        <taxon>Gammaproteobacteria</taxon>
        <taxon>Alteromonadales</taxon>
        <taxon>Alteromonadaceae</taxon>
        <taxon>Alteromonas/Salinimonas group</taxon>
        <taxon>Alteromonas</taxon>
    </lineage>
</organism>
<evidence type="ECO:0008006" key="4">
    <source>
        <dbReference type="Google" id="ProtNLM"/>
    </source>
</evidence>
<keyword evidence="1" id="KW-0472">Membrane</keyword>
<evidence type="ECO:0000313" key="3">
    <source>
        <dbReference type="Proteomes" id="UP000175691"/>
    </source>
</evidence>
<dbReference type="STRING" id="1656094.BFC18_09385"/>
<comment type="caution">
    <text evidence="2">The sequence shown here is derived from an EMBL/GenBank/DDBJ whole genome shotgun (WGS) entry which is preliminary data.</text>
</comment>
<dbReference type="RefSeq" id="WP_070125047.1">
    <property type="nucleotide sequence ID" value="NZ_MDHN01000015.1"/>
</dbReference>
<feature type="transmembrane region" description="Helical" evidence="1">
    <location>
        <begin position="271"/>
        <end position="287"/>
    </location>
</feature>
<evidence type="ECO:0000256" key="1">
    <source>
        <dbReference type="SAM" id="Phobius"/>
    </source>
</evidence>
<reference evidence="2 3" key="1">
    <citation type="submission" date="2016-08" db="EMBL/GenBank/DDBJ databases">
        <authorList>
            <person name="Seilhamer J.J."/>
        </authorList>
    </citation>
    <scope>NUCLEOTIDE SEQUENCE [LARGE SCALE GENOMIC DNA]</scope>
    <source>
        <strain evidence="2 3">KCTC 42603</strain>
    </source>
</reference>
<dbReference type="InterPro" id="IPR031347">
    <property type="entry name" value="AmpE"/>
</dbReference>
<dbReference type="Pfam" id="PF17113">
    <property type="entry name" value="AmpE"/>
    <property type="match status" value="1"/>
</dbReference>
<dbReference type="Proteomes" id="UP000175691">
    <property type="component" value="Unassembled WGS sequence"/>
</dbReference>
<protein>
    <recommendedName>
        <fullName evidence="4">Regulatory signaling modulator protein AmpE</fullName>
    </recommendedName>
</protein>
<dbReference type="PANTHER" id="PTHR38684">
    <property type="entry name" value="PROTEIN AMPE"/>
    <property type="match status" value="1"/>
</dbReference>
<dbReference type="GO" id="GO:0046677">
    <property type="term" value="P:response to antibiotic"/>
    <property type="evidence" value="ECO:0007669"/>
    <property type="project" value="TreeGrafter"/>
</dbReference>
<dbReference type="GO" id="GO:0005886">
    <property type="term" value="C:plasma membrane"/>
    <property type="evidence" value="ECO:0007669"/>
    <property type="project" value="TreeGrafter"/>
</dbReference>
<keyword evidence="1" id="KW-1133">Transmembrane helix</keyword>
<keyword evidence="3" id="KW-1185">Reference proteome</keyword>
<dbReference type="AlphaFoldDB" id="A0A1E7ZD27"/>
<dbReference type="EMBL" id="MDHN01000015">
    <property type="protein sequence ID" value="OFC71354.1"/>
    <property type="molecule type" value="Genomic_DNA"/>
</dbReference>